<accession>A0A024G2K0</accession>
<gene>
    <name evidence="2" type="ORF">BN9_017690</name>
</gene>
<dbReference type="Proteomes" id="UP000053237">
    <property type="component" value="Unassembled WGS sequence"/>
</dbReference>
<proteinExistence type="predicted"/>
<dbReference type="PROSITE" id="PS50003">
    <property type="entry name" value="PH_DOMAIN"/>
    <property type="match status" value="1"/>
</dbReference>
<feature type="domain" description="PH" evidence="1">
    <location>
        <begin position="93"/>
        <end position="234"/>
    </location>
</feature>
<dbReference type="EMBL" id="CAIX01000013">
    <property type="protein sequence ID" value="CCI40985.1"/>
    <property type="molecule type" value="Genomic_DNA"/>
</dbReference>
<name>A0A024G2K0_9STRA</name>
<dbReference type="InParanoid" id="A0A024G2K0"/>
<evidence type="ECO:0000313" key="2">
    <source>
        <dbReference type="EMBL" id="CCI40985.1"/>
    </source>
</evidence>
<keyword evidence="3" id="KW-1185">Reference proteome</keyword>
<sequence length="493" mass="57029">MVRMKVEIQRDAWNNEDSNNNNLDQHDVSQITTRHESNVQKVEPLLIHDGKRASIITSDICEATQTPWTPKALGRAKSAFIYKAGQCLNDTLLIMERNILFFADWTPYFVSLQQKHLVLYTSREKWEQGLSPDKVVKLTKAMMLGDMKVENSAEDRNNNNNTGRLFRRRILEVDNMDEWVNLELQQGLVIGGGSNVDATYNNNSKASTHCVLEFATTNQNTFELWTKAIRRVLQAQIFFSDNEVIQKYDNNEKRVHDTDSWVSPGRDSRLSLHQSEIWCQRVLSEDRDKAESEMRRIVAMEKLISQVTSPRMALLVYEKVSRVHELFIANSRREIERLDGRQSPISSKILNFFADHLKRKYSVFLNLALAYGNHEEQIRQAHETMCRENASIDSGIGGGDGEIPRAVASYGFEDEESIELYEKYRDAAQNYYRMNYGESATAEEEDAVMHLPVMLQVSIIRKDEEERRAMSSILRTVKQRLQDHSRTQENETH</sequence>
<protein>
    <recommendedName>
        <fullName evidence="1">PH domain-containing protein</fullName>
    </recommendedName>
</protein>
<organism evidence="2 3">
    <name type="scientific">Albugo candida</name>
    <dbReference type="NCBI Taxonomy" id="65357"/>
    <lineage>
        <taxon>Eukaryota</taxon>
        <taxon>Sar</taxon>
        <taxon>Stramenopiles</taxon>
        <taxon>Oomycota</taxon>
        <taxon>Peronosporomycetes</taxon>
        <taxon>Albuginales</taxon>
        <taxon>Albuginaceae</taxon>
        <taxon>Albugo</taxon>
    </lineage>
</organism>
<evidence type="ECO:0000313" key="3">
    <source>
        <dbReference type="Proteomes" id="UP000053237"/>
    </source>
</evidence>
<dbReference type="InterPro" id="IPR001849">
    <property type="entry name" value="PH_domain"/>
</dbReference>
<evidence type="ECO:0000259" key="1">
    <source>
        <dbReference type="PROSITE" id="PS50003"/>
    </source>
</evidence>
<comment type="caution">
    <text evidence="2">The sequence shown here is derived from an EMBL/GenBank/DDBJ whole genome shotgun (WGS) entry which is preliminary data.</text>
</comment>
<reference evidence="2 3" key="1">
    <citation type="submission" date="2012-05" db="EMBL/GenBank/DDBJ databases">
        <title>Recombination and specialization in a pathogen metapopulation.</title>
        <authorList>
            <person name="Gardiner A."/>
            <person name="Kemen E."/>
            <person name="Schultz-Larsen T."/>
            <person name="MacLean D."/>
            <person name="Van Oosterhout C."/>
            <person name="Jones J.D.G."/>
        </authorList>
    </citation>
    <scope>NUCLEOTIDE SEQUENCE [LARGE SCALE GENOMIC DNA]</scope>
    <source>
        <strain evidence="2 3">Ac Nc2</strain>
    </source>
</reference>
<dbReference type="OrthoDB" id="70493at2759"/>
<dbReference type="AlphaFoldDB" id="A0A024G2K0"/>